<feature type="compositionally biased region" description="Acidic residues" evidence="4">
    <location>
        <begin position="61"/>
        <end position="76"/>
    </location>
</feature>
<proteinExistence type="predicted"/>
<dbReference type="InterPro" id="IPR036322">
    <property type="entry name" value="WD40_repeat_dom_sf"/>
</dbReference>
<dbReference type="InterPro" id="IPR044285">
    <property type="entry name" value="PWP1"/>
</dbReference>
<dbReference type="PROSITE" id="PS50082">
    <property type="entry name" value="WD_REPEATS_2"/>
    <property type="match status" value="1"/>
</dbReference>
<dbReference type="InterPro" id="IPR019775">
    <property type="entry name" value="WD40_repeat_CS"/>
</dbReference>
<dbReference type="OrthoDB" id="270624at2759"/>
<dbReference type="GO" id="GO:0005634">
    <property type="term" value="C:nucleus"/>
    <property type="evidence" value="ECO:0007669"/>
    <property type="project" value="TreeGrafter"/>
</dbReference>
<gene>
    <name evidence="5" type="ORF">CTOB1V02_LOCUS12598</name>
</gene>
<feature type="region of interest" description="Disordered" evidence="4">
    <location>
        <begin position="125"/>
        <end position="151"/>
    </location>
</feature>
<feature type="region of interest" description="Disordered" evidence="4">
    <location>
        <begin position="52"/>
        <end position="76"/>
    </location>
</feature>
<evidence type="ECO:0000313" key="5">
    <source>
        <dbReference type="EMBL" id="CAD7234782.1"/>
    </source>
</evidence>
<dbReference type="InterPro" id="IPR015943">
    <property type="entry name" value="WD40/YVTN_repeat-like_dom_sf"/>
</dbReference>
<sequence length="324" mass="35303">MSDSDSSAEEEQPRNRARFVPCVTWIPKGVAKAIPDKVRLSEEELRRIIQETESRVRSLDVAEENDDEEGEEDEVEAVNGTVSGAAEDEMDVAERYGFDTYDDEPDVGADALDLGALASFPSSAEDPILVGDGMGEGDVDSEEGSDREDYEIKPEDNLLAVGRVDGDASSIQVYVFNTEEGCLYVHHDIPLGFTPLAVEYTRVDACGDASEQVNLLVVGGMSPCIELWDLDLVNALEPVGKLGRKKNKKKKLSAVGHRDSVLCLAVNRISRHVLASGSVDQQAILWDLNSGSPVSKLTDFSEKVQSLAWHPFEERTLATGCADK</sequence>
<dbReference type="Gene3D" id="2.130.10.10">
    <property type="entry name" value="YVTN repeat-like/Quinoprotein amine dehydrogenase"/>
    <property type="match status" value="1"/>
</dbReference>
<dbReference type="PANTHER" id="PTHR14091">
    <property type="entry name" value="PERIODIC TRYPTOPHAN PROTEIN 1"/>
    <property type="match status" value="1"/>
</dbReference>
<dbReference type="SUPFAM" id="SSF50978">
    <property type="entry name" value="WD40 repeat-like"/>
    <property type="match status" value="1"/>
</dbReference>
<dbReference type="AlphaFoldDB" id="A0A7R8ZUD9"/>
<name>A0A7R8ZUD9_9CRUS</name>
<dbReference type="PROSITE" id="PS00678">
    <property type="entry name" value="WD_REPEATS_1"/>
    <property type="match status" value="1"/>
</dbReference>
<dbReference type="Pfam" id="PF00400">
    <property type="entry name" value="WD40"/>
    <property type="match status" value="1"/>
</dbReference>
<accession>A0A7R8ZUD9</accession>
<evidence type="ECO:0000256" key="1">
    <source>
        <dbReference type="ARBA" id="ARBA00022553"/>
    </source>
</evidence>
<evidence type="ECO:0000256" key="4">
    <source>
        <dbReference type="SAM" id="MobiDB-lite"/>
    </source>
</evidence>
<dbReference type="EMBL" id="OB669810">
    <property type="protein sequence ID" value="CAD7234782.1"/>
    <property type="molecule type" value="Genomic_DNA"/>
</dbReference>
<dbReference type="PANTHER" id="PTHR14091:SF0">
    <property type="entry name" value="PERIODIC TRYPTOPHAN PROTEIN 1 HOMOLOG"/>
    <property type="match status" value="1"/>
</dbReference>
<evidence type="ECO:0000256" key="2">
    <source>
        <dbReference type="ARBA" id="ARBA00022574"/>
    </source>
</evidence>
<feature type="compositionally biased region" description="Acidic residues" evidence="4">
    <location>
        <begin position="135"/>
        <end position="149"/>
    </location>
</feature>
<organism evidence="5">
    <name type="scientific">Cyprideis torosa</name>
    <dbReference type="NCBI Taxonomy" id="163714"/>
    <lineage>
        <taxon>Eukaryota</taxon>
        <taxon>Metazoa</taxon>
        <taxon>Ecdysozoa</taxon>
        <taxon>Arthropoda</taxon>
        <taxon>Crustacea</taxon>
        <taxon>Oligostraca</taxon>
        <taxon>Ostracoda</taxon>
        <taxon>Podocopa</taxon>
        <taxon>Podocopida</taxon>
        <taxon>Cytherocopina</taxon>
        <taxon>Cytheroidea</taxon>
        <taxon>Cytherideidae</taxon>
        <taxon>Cyprideis</taxon>
    </lineage>
</organism>
<keyword evidence="2" id="KW-0853">WD repeat</keyword>
<dbReference type="InterPro" id="IPR001680">
    <property type="entry name" value="WD40_rpt"/>
</dbReference>
<keyword evidence="1" id="KW-0597">Phosphoprotein</keyword>
<keyword evidence="3" id="KW-0677">Repeat</keyword>
<reference evidence="5" key="1">
    <citation type="submission" date="2020-11" db="EMBL/GenBank/DDBJ databases">
        <authorList>
            <person name="Tran Van P."/>
        </authorList>
    </citation>
    <scope>NUCLEOTIDE SEQUENCE</scope>
</reference>
<protein>
    <submittedName>
        <fullName evidence="5">Uncharacterized protein</fullName>
    </submittedName>
</protein>
<dbReference type="SMART" id="SM00320">
    <property type="entry name" value="WD40"/>
    <property type="match status" value="2"/>
</dbReference>
<dbReference type="GO" id="GO:0006364">
    <property type="term" value="P:rRNA processing"/>
    <property type="evidence" value="ECO:0007669"/>
    <property type="project" value="InterPro"/>
</dbReference>
<evidence type="ECO:0000256" key="3">
    <source>
        <dbReference type="ARBA" id="ARBA00022737"/>
    </source>
</evidence>